<accession>A0ABQ9UUC0</accession>
<comment type="caution">
    <text evidence="2">The sequence shown here is derived from an EMBL/GenBank/DDBJ whole genome shotgun (WGS) entry which is preliminary data.</text>
</comment>
<protein>
    <submittedName>
        <fullName evidence="2">BLOC-2 complex member hps5</fullName>
    </submittedName>
</protein>
<dbReference type="Proteomes" id="UP001266305">
    <property type="component" value="Unassembled WGS sequence"/>
</dbReference>
<dbReference type="InterPro" id="IPR056445">
    <property type="entry name" value="TPR_HPS5"/>
</dbReference>
<feature type="domain" description="HPS5 TPR" evidence="1">
    <location>
        <begin position="1"/>
        <end position="286"/>
    </location>
</feature>
<organism evidence="2 3">
    <name type="scientific">Saguinus oedipus</name>
    <name type="common">Cotton-top tamarin</name>
    <name type="synonym">Oedipomidas oedipus</name>
    <dbReference type="NCBI Taxonomy" id="9490"/>
    <lineage>
        <taxon>Eukaryota</taxon>
        <taxon>Metazoa</taxon>
        <taxon>Chordata</taxon>
        <taxon>Craniata</taxon>
        <taxon>Vertebrata</taxon>
        <taxon>Euteleostomi</taxon>
        <taxon>Mammalia</taxon>
        <taxon>Eutheria</taxon>
        <taxon>Euarchontoglires</taxon>
        <taxon>Primates</taxon>
        <taxon>Haplorrhini</taxon>
        <taxon>Platyrrhini</taxon>
        <taxon>Cebidae</taxon>
        <taxon>Callitrichinae</taxon>
        <taxon>Saguinus</taxon>
    </lineage>
</organism>
<name>A0ABQ9UUC0_SAGOE</name>
<dbReference type="PIRSF" id="PIRSF037475">
    <property type="entry name" value="BLOC-2_complex_Hps5"/>
    <property type="match status" value="1"/>
</dbReference>
<dbReference type="PANTHER" id="PTHR23287">
    <property type="entry name" value="RUBY-EYE2-LIKE PROTEIN"/>
    <property type="match status" value="1"/>
</dbReference>
<gene>
    <name evidence="2" type="primary">HPS5_2</name>
    <name evidence="2" type="ORF">P7K49_022026</name>
</gene>
<evidence type="ECO:0000259" key="1">
    <source>
        <dbReference type="Pfam" id="PF23758"/>
    </source>
</evidence>
<dbReference type="Pfam" id="PF23758">
    <property type="entry name" value="TPR_HPS5"/>
    <property type="match status" value="1"/>
</dbReference>
<dbReference type="EMBL" id="JASSZA010000010">
    <property type="protein sequence ID" value="KAK2100678.1"/>
    <property type="molecule type" value="Genomic_DNA"/>
</dbReference>
<keyword evidence="3" id="KW-1185">Reference proteome</keyword>
<evidence type="ECO:0000313" key="3">
    <source>
        <dbReference type="Proteomes" id="UP001266305"/>
    </source>
</evidence>
<dbReference type="PANTHER" id="PTHR23287:SF18">
    <property type="entry name" value="BLOC-2 COMPLEX MEMBER HPS5"/>
    <property type="match status" value="1"/>
</dbReference>
<sequence>MASSNPVYMEMEEGDLPIRLKLLDAAVPFDSPVLIAYATRLYEKFGESALRSLIKFYPSILPSDIMQLCHHHPAEFLAYLDSLVKSRPEDQRSCFLESLLQPESLRLDWLLLAVSFDAPPITSIMDDEGYPRPHSHLLSWGYSQLILHLIKLPAEFITKEKMIDICRSCGFWPGYLTLCLELERRREAFTNIVYLNDMSLMEGDNGWIPETMEEWKLLLHLIQSKSTSPGLQESLNGSLSDGPSPINVENVALLLAKSMGPDRAWSLLQECGLALELSEKFTRTCDILRIAEKRQR</sequence>
<dbReference type="InterPro" id="IPR035431">
    <property type="entry name" value="HPS5"/>
</dbReference>
<evidence type="ECO:0000313" key="2">
    <source>
        <dbReference type="EMBL" id="KAK2100678.1"/>
    </source>
</evidence>
<reference evidence="2 3" key="1">
    <citation type="submission" date="2023-05" db="EMBL/GenBank/DDBJ databases">
        <title>B98-5 Cell Line De Novo Hybrid Assembly: An Optical Mapping Approach.</title>
        <authorList>
            <person name="Kananen K."/>
            <person name="Auerbach J.A."/>
            <person name="Kautto E."/>
            <person name="Blachly J.S."/>
        </authorList>
    </citation>
    <scope>NUCLEOTIDE SEQUENCE [LARGE SCALE GENOMIC DNA]</scope>
    <source>
        <strain evidence="2">B95-8</strain>
        <tissue evidence="2">Cell line</tissue>
    </source>
</reference>
<proteinExistence type="predicted"/>